<reference evidence="1" key="1">
    <citation type="journal article" date="2021" name="Nat. Commun.">
        <title>Genetic determinants of endophytism in the Arabidopsis root mycobiome.</title>
        <authorList>
            <person name="Mesny F."/>
            <person name="Miyauchi S."/>
            <person name="Thiergart T."/>
            <person name="Pickel B."/>
            <person name="Atanasova L."/>
            <person name="Karlsson M."/>
            <person name="Huettel B."/>
            <person name="Barry K.W."/>
            <person name="Haridas S."/>
            <person name="Chen C."/>
            <person name="Bauer D."/>
            <person name="Andreopoulos W."/>
            <person name="Pangilinan J."/>
            <person name="LaButti K."/>
            <person name="Riley R."/>
            <person name="Lipzen A."/>
            <person name="Clum A."/>
            <person name="Drula E."/>
            <person name="Henrissat B."/>
            <person name="Kohler A."/>
            <person name="Grigoriev I.V."/>
            <person name="Martin F.M."/>
            <person name="Hacquard S."/>
        </authorList>
    </citation>
    <scope>NUCLEOTIDE SEQUENCE</scope>
    <source>
        <strain evidence="1">FSSC 5 MPI-SDFR-AT-0091</strain>
    </source>
</reference>
<dbReference type="EMBL" id="JAGTJS010000054">
    <property type="protein sequence ID" value="KAH7223454.1"/>
    <property type="molecule type" value="Genomic_DNA"/>
</dbReference>
<proteinExistence type="predicted"/>
<dbReference type="AlphaFoldDB" id="A0A9P9FZ72"/>
<keyword evidence="3" id="KW-1185">Reference proteome</keyword>
<organism evidence="1 3">
    <name type="scientific">Fusarium solani</name>
    <name type="common">Filamentous fungus</name>
    <dbReference type="NCBI Taxonomy" id="169388"/>
    <lineage>
        <taxon>Eukaryota</taxon>
        <taxon>Fungi</taxon>
        <taxon>Dikarya</taxon>
        <taxon>Ascomycota</taxon>
        <taxon>Pezizomycotina</taxon>
        <taxon>Sordariomycetes</taxon>
        <taxon>Hypocreomycetidae</taxon>
        <taxon>Hypocreales</taxon>
        <taxon>Nectriaceae</taxon>
        <taxon>Fusarium</taxon>
        <taxon>Fusarium solani species complex</taxon>
    </lineage>
</organism>
<feature type="non-terminal residue" evidence="1">
    <location>
        <position position="1"/>
    </location>
</feature>
<evidence type="ECO:0000313" key="3">
    <source>
        <dbReference type="Proteomes" id="UP000736672"/>
    </source>
</evidence>
<dbReference type="EMBL" id="JAGTJS010000022">
    <property type="protein sequence ID" value="KAH7237977.1"/>
    <property type="molecule type" value="Genomic_DNA"/>
</dbReference>
<evidence type="ECO:0000313" key="2">
    <source>
        <dbReference type="EMBL" id="KAH7237977.1"/>
    </source>
</evidence>
<feature type="non-terminal residue" evidence="1">
    <location>
        <position position="75"/>
    </location>
</feature>
<name>A0A9P9FZ72_FUSSL</name>
<comment type="caution">
    <text evidence="1">The sequence shown here is derived from an EMBL/GenBank/DDBJ whole genome shotgun (WGS) entry which is preliminary data.</text>
</comment>
<sequence length="75" mass="8632">QNFNKKMEIIKAEFQLEFTKLHDRMAEVVTRTTAQMAQELSQVRKLTQVCGEPEQTQLQLDIMNNAHAARSPSQT</sequence>
<gene>
    <name evidence="2" type="ORF">B0J15DRAFT_355625</name>
    <name evidence="1" type="ORF">B0J15DRAFT_368059</name>
</gene>
<accession>A0A9P9FZ72</accession>
<evidence type="ECO:0000313" key="1">
    <source>
        <dbReference type="EMBL" id="KAH7223454.1"/>
    </source>
</evidence>
<dbReference type="OrthoDB" id="5099909at2759"/>
<dbReference type="Proteomes" id="UP000736672">
    <property type="component" value="Unassembled WGS sequence"/>
</dbReference>
<protein>
    <submittedName>
        <fullName evidence="1">Uncharacterized protein</fullName>
    </submittedName>
</protein>